<evidence type="ECO:0000256" key="3">
    <source>
        <dbReference type="SAM" id="SignalP"/>
    </source>
</evidence>
<feature type="domain" description="LamG-like jellyroll fold" evidence="4">
    <location>
        <begin position="1649"/>
        <end position="1782"/>
    </location>
</feature>
<evidence type="ECO:0000259" key="4">
    <source>
        <dbReference type="SMART" id="SM00560"/>
    </source>
</evidence>
<keyword evidence="1 3" id="KW-0732">Signal</keyword>
<protein>
    <recommendedName>
        <fullName evidence="4">LamG-like jellyroll fold domain-containing protein</fullName>
    </recommendedName>
</protein>
<feature type="chain" id="PRO_5041407503" description="LamG-like jellyroll fold domain-containing protein" evidence="3">
    <location>
        <begin position="32"/>
        <end position="1939"/>
    </location>
</feature>
<dbReference type="Gene3D" id="2.60.120.200">
    <property type="match status" value="2"/>
</dbReference>
<name>A0AA37SM86_9BACT</name>
<organism evidence="5 6">
    <name type="scientific">Portibacter lacus</name>
    <dbReference type="NCBI Taxonomy" id="1099794"/>
    <lineage>
        <taxon>Bacteria</taxon>
        <taxon>Pseudomonadati</taxon>
        <taxon>Bacteroidota</taxon>
        <taxon>Saprospiria</taxon>
        <taxon>Saprospirales</taxon>
        <taxon>Haliscomenobacteraceae</taxon>
        <taxon>Portibacter</taxon>
    </lineage>
</organism>
<dbReference type="InterPro" id="IPR013320">
    <property type="entry name" value="ConA-like_dom_sf"/>
</dbReference>
<comment type="caution">
    <text evidence="5">The sequence shown here is derived from an EMBL/GenBank/DDBJ whole genome shotgun (WGS) entry which is preliminary data.</text>
</comment>
<evidence type="ECO:0000256" key="2">
    <source>
        <dbReference type="ARBA" id="ARBA00023157"/>
    </source>
</evidence>
<dbReference type="EMBL" id="BSOH01000002">
    <property type="protein sequence ID" value="GLR15919.1"/>
    <property type="molecule type" value="Genomic_DNA"/>
</dbReference>
<reference evidence="5" key="2">
    <citation type="submission" date="2023-01" db="EMBL/GenBank/DDBJ databases">
        <title>Draft genome sequence of Portibacter lacus strain NBRC 108769.</title>
        <authorList>
            <person name="Sun Q."/>
            <person name="Mori K."/>
        </authorList>
    </citation>
    <scope>NUCLEOTIDE SEQUENCE</scope>
    <source>
        <strain evidence="5">NBRC 108769</strain>
    </source>
</reference>
<sequence length="1939" mass="211044">MLYTTQPFPKKVPLFLLAILLSICTFQQADAQLTTWEAGPASDWYATYNWGGPTDASCDCMGGAEDKISVYTSNISTPEYSLSRPHANGSYSGTASFEIGPGATISRQAQLRLTNSSNNDPIFGSCVNPCGYTHSGSQISYTTDALRPPGNVMGVYNSDGSYTVSWTIDTDMPELEYSLLIDFNGVEEQIFGRSVTSFTFDCVSEDDEISLRTYGQSTTLGSSLVSLVVPAKPSTNTSISGTVVTESCNGDPGVIVKATLVNPEDLSNSSCWPLEYIDTVRGSSGSFSITDIYRGVGNELAEYEVEAFFPATQTAPARSFRIRTTGAGCPYNPTDSVRTVVLGNSNPNPMGESFIDITSFVISGTVTSEISGCGLEDVDIMEAPGGQSGITPVKTNADGSFEIVVSEPNKDYEIWARYRNESIADSILTVSVELEDVTGVSFIHTGTDTLKGFVGAGCFEYLGEPTITISTPDSSCVIANITTNSSGYYEAILPARPHIIEVTSIDLTPGNGITDEGAVLSSFGGSLESDFDSTTVQDFIYRKPLTMEVNGFPALSCAAIPYPIVKQGSNYFISILVKEGGNCPVDTGKVIIYDNIGVKGVAGQIVDSVAISQGVAIYQLKPGDPNFFGDQTKSITFQAKAGDEMAEITSKAVVTGSVQSGNNFTTAAPTELPFLILRDPPGDMSYSEFMEENVTTIAQTFSTQLGGGVKVWANAKVGVDIFGLEIWGQIGGSFEVNSSESTTEEFVLELTNSQTFKTSDNENIVGEKGDVFVGAAVNFIYARARVLEFDLNECSLKLDTLLMLNADGFETTFIYTEGWIKNQVIPTRQELADNPTLADSIRYRARNDVKLWEQVLQLNEELKREALLDPINISLDAGSTYSETKTISKSNTKTIEFTTQIDIGIAAEVGFEYNNNGVTAGVDVNFQTVLGEIQSQANTNTTSTTYHLEDSEKLDNSFTINVAEDPVFGTPVFQTLGGQTSCPYEENTERLDDLTIVVQQPIQNVSSGNEAFFFFDIISSSYDPDPRNYRLALNSSSAGGVDVTYGGDGFATPILVPGVAPGLNSISTPIKVTKPNGLMQYDFEGIQFFLYPDCEDTESYTQADLAVPFSITAYFDSPCSNVDLLAPNNNWEISGADNNEIEVTMAGYDLSSDFDQIIMQYRKDGGNWQPSNVVRTKAQLSVGSTPVFWDVTGLEDGEYSIRFRLNCGNIFSFSNRVNGLIDRNAPIVYGIERPTNDRYVSGGEISVDFNEIIDCEALASGTVYMKTLPENEFVPVSAICDSNKVVIQLMNEIGHLYNQAYEVGIVGITDLFNNERPATVKWEFVVSEPDSDGDGNPDTKDICPGGDDFIDRDMDGLPDDCDCLANDPGNGRSLTKAALDFDGVNDYIKIPHNPAFIPTATNAVTIETWIYPKATANEHGIISQSGNWPNRNHQILLNHASKMIHVTGIGVNTLTSNSEIPYNKWSHIAVVFNLNETKLYINGKLDNTRVQTLSTEDLGYDITIGNQESGGPGIWNWQGKMDEMRYWDHALTQGDIQQNMNKELGGFESGLLAYYDFNEGSPFADNSDLSEIIDKSENGFNGTMTNFAKSNITSNWVKTPTQKLNVAYKLCDSPCPDTTRVALDFTLNGSNAPNISVPNVLGNIPTSTQSVTFEAWIKPKPITMSETTTIIQSTYYGVSGFPINNYFVSYSFDGHIILYIASESFMSNEVITFDKWTHIAIVMDKTHISLYINGQLDQTTACTFPEGNLIAPTTSLSRANASLRFRGAMDDVRFWDGVRTPQQIEDNYESEIVGDEANLVAYYNFNDGVPGGNNGSITEIRDISGNGLHGVMGNFKKSGDDSNWVPSLIGLKDSDKDGTPDFCDDCSAKKSLVLKNMNFIGNQTFRAEDRIILGENIGLPANANIKFRAPEVRILNPNVTQSGMVITVQKDPCDIIVEE</sequence>
<dbReference type="PANTHER" id="PTHR42535">
    <property type="entry name" value="OOKINETE PROTEIN, PUTATIVE-RELATED"/>
    <property type="match status" value="1"/>
</dbReference>
<evidence type="ECO:0000313" key="5">
    <source>
        <dbReference type="EMBL" id="GLR15919.1"/>
    </source>
</evidence>
<dbReference type="SUPFAM" id="SSF49899">
    <property type="entry name" value="Concanavalin A-like lectins/glucanases"/>
    <property type="match status" value="2"/>
</dbReference>
<proteinExistence type="predicted"/>
<evidence type="ECO:0000313" key="6">
    <source>
        <dbReference type="Proteomes" id="UP001156666"/>
    </source>
</evidence>
<dbReference type="Proteomes" id="UP001156666">
    <property type="component" value="Unassembled WGS sequence"/>
</dbReference>
<keyword evidence="2" id="KW-1015">Disulfide bond</keyword>
<dbReference type="SMART" id="SM00560">
    <property type="entry name" value="LamGL"/>
    <property type="match status" value="1"/>
</dbReference>
<feature type="signal peptide" evidence="3">
    <location>
        <begin position="1"/>
        <end position="31"/>
    </location>
</feature>
<evidence type="ECO:0000256" key="1">
    <source>
        <dbReference type="ARBA" id="ARBA00022729"/>
    </source>
</evidence>
<dbReference type="PANTHER" id="PTHR42535:SF2">
    <property type="entry name" value="CHROMOSOME UNDETERMINED SCAFFOLD_146, WHOLE GENOME SHOTGUN SEQUENCE"/>
    <property type="match status" value="1"/>
</dbReference>
<dbReference type="GO" id="GO:0004553">
    <property type="term" value="F:hydrolase activity, hydrolyzing O-glycosyl compounds"/>
    <property type="evidence" value="ECO:0007669"/>
    <property type="project" value="UniProtKB-ARBA"/>
</dbReference>
<dbReference type="Pfam" id="PF13385">
    <property type="entry name" value="Laminin_G_3"/>
    <property type="match status" value="2"/>
</dbReference>
<gene>
    <name evidence="5" type="ORF">GCM10007940_05340</name>
</gene>
<keyword evidence="6" id="KW-1185">Reference proteome</keyword>
<dbReference type="InterPro" id="IPR006558">
    <property type="entry name" value="LamG-like"/>
</dbReference>
<dbReference type="GO" id="GO:0005975">
    <property type="term" value="P:carbohydrate metabolic process"/>
    <property type="evidence" value="ECO:0007669"/>
    <property type="project" value="UniProtKB-ARBA"/>
</dbReference>
<dbReference type="RefSeq" id="WP_235295481.1">
    <property type="nucleotide sequence ID" value="NZ_BSOH01000002.1"/>
</dbReference>
<reference evidence="5" key="1">
    <citation type="journal article" date="2014" name="Int. J. Syst. Evol. Microbiol.">
        <title>Complete genome sequence of Corynebacterium casei LMG S-19264T (=DSM 44701T), isolated from a smear-ripened cheese.</title>
        <authorList>
            <consortium name="US DOE Joint Genome Institute (JGI-PGF)"/>
            <person name="Walter F."/>
            <person name="Albersmeier A."/>
            <person name="Kalinowski J."/>
            <person name="Ruckert C."/>
        </authorList>
    </citation>
    <scope>NUCLEOTIDE SEQUENCE</scope>
    <source>
        <strain evidence="5">NBRC 108769</strain>
    </source>
</reference>
<accession>A0AA37SM86</accession>